<keyword evidence="3 8" id="KW-0812">Transmembrane</keyword>
<sequence>MITDDTNLSACLEPGSGNMFTHAKVEKTCDERIFISSEELSGSSELSDLNFNLTRGLYNNPIWNSNNFLIFMLSQFNRKAYNSGTCDDSGTCNGSGTCNDSAIYNSATCNASAICNSTTCNSLTFNSATCVHQPEQNCKAEAGSGTPPKDYDALIFSFKFMWRFFRGLRTVICHPEGCNRYNPFTEDILWYNGEESEAYFDFSVTNMHGKQLKVIMNDFEGTIVEAMFPTSILLGLRIGILEELGTSLNFTLLYRTEGNYDGSGLHSHELGLKLDIDLHCVELEAIVERIDPSRYDFTVGVETEVMCLLTPHSKLMPQCLVAFKVFTPRVWICVILTITVFVSMQYVFLSAQSRTFRSLYSTLEVSKYANTSSIYTMYAYFICGSPPRLLLGKLFTGKILFSVFVFSAMIISNVFLGGMTTLLTRTVQYPEIDTVKDLEDSDIFIQVSEVESAVNYFSQLGLSEKMRAKLSSSLRHLFSALEPETSVQIFMENRTRSRFEGFVKNLHAILENDALLIGFPRSLITQNRMISKFEPYLPDEFYYHLVAERLKTFPCVFTFLKNSFLFHAFNRKTVQFLETGIASKILSLNEEFSIVPQIAPPSLESTEPRPYSLNDLQLPFFSLVFLRFFGLK</sequence>
<evidence type="ECO:0000313" key="9">
    <source>
        <dbReference type="EMBL" id="CAH0394372.1"/>
    </source>
</evidence>
<feature type="transmembrane region" description="Helical" evidence="8">
    <location>
        <begin position="399"/>
        <end position="423"/>
    </location>
</feature>
<comment type="subcellular location">
    <subcellularLocation>
        <location evidence="1">Cell membrane</location>
        <topology evidence="1">Multi-pass membrane protein</topology>
    </subcellularLocation>
</comment>
<dbReference type="InterPro" id="IPR052192">
    <property type="entry name" value="Insect_Ionotropic_Sensory_Rcpt"/>
</dbReference>
<protein>
    <recommendedName>
        <fullName evidence="11">Ionotropic receptor</fullName>
    </recommendedName>
</protein>
<keyword evidence="5 8" id="KW-0472">Membrane</keyword>
<dbReference type="GO" id="GO:0005886">
    <property type="term" value="C:plasma membrane"/>
    <property type="evidence" value="ECO:0007669"/>
    <property type="project" value="UniProtKB-SubCell"/>
</dbReference>
<evidence type="ECO:0000256" key="7">
    <source>
        <dbReference type="ARBA" id="ARBA00023180"/>
    </source>
</evidence>
<evidence type="ECO:0000256" key="8">
    <source>
        <dbReference type="SAM" id="Phobius"/>
    </source>
</evidence>
<dbReference type="EMBL" id="OU963869">
    <property type="protein sequence ID" value="CAH0394372.1"/>
    <property type="molecule type" value="Genomic_DNA"/>
</dbReference>
<evidence type="ECO:0000256" key="5">
    <source>
        <dbReference type="ARBA" id="ARBA00023136"/>
    </source>
</evidence>
<proteinExistence type="predicted"/>
<gene>
    <name evidence="9" type="ORF">BEMITA_LOCUS12681</name>
</gene>
<keyword evidence="4 8" id="KW-1133">Transmembrane helix</keyword>
<keyword evidence="10" id="KW-1185">Reference proteome</keyword>
<dbReference type="PANTHER" id="PTHR42643">
    <property type="entry name" value="IONOTROPIC RECEPTOR 20A-RELATED"/>
    <property type="match status" value="1"/>
</dbReference>
<evidence type="ECO:0000256" key="4">
    <source>
        <dbReference type="ARBA" id="ARBA00022989"/>
    </source>
</evidence>
<accession>A0A9P0AJG9</accession>
<reference evidence="9" key="1">
    <citation type="submission" date="2021-12" db="EMBL/GenBank/DDBJ databases">
        <authorList>
            <person name="King R."/>
        </authorList>
    </citation>
    <scope>NUCLEOTIDE SEQUENCE</scope>
</reference>
<evidence type="ECO:0000256" key="2">
    <source>
        <dbReference type="ARBA" id="ARBA00022475"/>
    </source>
</evidence>
<organism evidence="9 10">
    <name type="scientific">Bemisia tabaci</name>
    <name type="common">Sweetpotato whitefly</name>
    <name type="synonym">Aleurodes tabaci</name>
    <dbReference type="NCBI Taxonomy" id="7038"/>
    <lineage>
        <taxon>Eukaryota</taxon>
        <taxon>Metazoa</taxon>
        <taxon>Ecdysozoa</taxon>
        <taxon>Arthropoda</taxon>
        <taxon>Hexapoda</taxon>
        <taxon>Insecta</taxon>
        <taxon>Pterygota</taxon>
        <taxon>Neoptera</taxon>
        <taxon>Paraneoptera</taxon>
        <taxon>Hemiptera</taxon>
        <taxon>Sternorrhyncha</taxon>
        <taxon>Aleyrodoidea</taxon>
        <taxon>Aleyrodidae</taxon>
        <taxon>Aleyrodinae</taxon>
        <taxon>Bemisia</taxon>
    </lineage>
</organism>
<evidence type="ECO:0008006" key="11">
    <source>
        <dbReference type="Google" id="ProtNLM"/>
    </source>
</evidence>
<dbReference type="Proteomes" id="UP001152759">
    <property type="component" value="Chromosome 8"/>
</dbReference>
<keyword evidence="6" id="KW-0675">Receptor</keyword>
<evidence type="ECO:0000313" key="10">
    <source>
        <dbReference type="Proteomes" id="UP001152759"/>
    </source>
</evidence>
<dbReference type="PANTHER" id="PTHR42643:SF38">
    <property type="entry name" value="IONOTROPIC RECEPTOR 100A"/>
    <property type="match status" value="1"/>
</dbReference>
<keyword evidence="2" id="KW-1003">Cell membrane</keyword>
<name>A0A9P0AJG9_BEMTA</name>
<keyword evidence="7" id="KW-0325">Glycoprotein</keyword>
<evidence type="ECO:0000256" key="3">
    <source>
        <dbReference type="ARBA" id="ARBA00022692"/>
    </source>
</evidence>
<evidence type="ECO:0000256" key="1">
    <source>
        <dbReference type="ARBA" id="ARBA00004651"/>
    </source>
</evidence>
<evidence type="ECO:0000256" key="6">
    <source>
        <dbReference type="ARBA" id="ARBA00023170"/>
    </source>
</evidence>
<feature type="transmembrane region" description="Helical" evidence="8">
    <location>
        <begin position="329"/>
        <end position="349"/>
    </location>
</feature>
<dbReference type="Gene3D" id="1.10.287.70">
    <property type="match status" value="1"/>
</dbReference>
<dbReference type="AlphaFoldDB" id="A0A9P0AJG9"/>